<evidence type="ECO:0000313" key="3">
    <source>
        <dbReference type="Proteomes" id="UP000198775"/>
    </source>
</evidence>
<dbReference type="AlphaFoldDB" id="A0A1H8UFE2"/>
<dbReference type="InterPro" id="IPR055943">
    <property type="entry name" value="DUF7521"/>
</dbReference>
<dbReference type="OrthoDB" id="170398at2157"/>
<name>A0A1H8UFE2_9EURY</name>
<gene>
    <name evidence="2" type="ORF">SAMN05216388_102736</name>
</gene>
<dbReference type="Pfam" id="PF24365">
    <property type="entry name" value="DUF7521"/>
    <property type="match status" value="1"/>
</dbReference>
<evidence type="ECO:0000256" key="1">
    <source>
        <dbReference type="SAM" id="Phobius"/>
    </source>
</evidence>
<dbReference type="EMBL" id="FOCX01000027">
    <property type="protein sequence ID" value="SEP01939.1"/>
    <property type="molecule type" value="Genomic_DNA"/>
</dbReference>
<sequence length="108" mass="11232">MYGSMTLLTAAKAVTLLFGGILTLLSLRAYRRTGSPALRALTVGIGLLTSGAILGGALHQLLGLPLKTSATLQSVFTAIGFGVLTYSLYTKSPAPSRDRRSGHQPGDD</sequence>
<keyword evidence="3" id="KW-1185">Reference proteome</keyword>
<evidence type="ECO:0000313" key="2">
    <source>
        <dbReference type="EMBL" id="SEP01939.1"/>
    </source>
</evidence>
<keyword evidence="1" id="KW-0472">Membrane</keyword>
<feature type="transmembrane region" description="Helical" evidence="1">
    <location>
        <begin position="6"/>
        <end position="25"/>
    </location>
</feature>
<dbReference type="RefSeq" id="WP_092663467.1">
    <property type="nucleotide sequence ID" value="NZ_FOCX01000027.1"/>
</dbReference>
<keyword evidence="1" id="KW-1133">Transmembrane helix</keyword>
<proteinExistence type="predicted"/>
<organism evidence="2 3">
    <name type="scientific">Halorientalis persicus</name>
    <dbReference type="NCBI Taxonomy" id="1367881"/>
    <lineage>
        <taxon>Archaea</taxon>
        <taxon>Methanobacteriati</taxon>
        <taxon>Methanobacteriota</taxon>
        <taxon>Stenosarchaea group</taxon>
        <taxon>Halobacteria</taxon>
        <taxon>Halobacteriales</taxon>
        <taxon>Haloarculaceae</taxon>
        <taxon>Halorientalis</taxon>
    </lineage>
</organism>
<dbReference type="Proteomes" id="UP000198775">
    <property type="component" value="Unassembled WGS sequence"/>
</dbReference>
<feature type="transmembrane region" description="Helical" evidence="1">
    <location>
        <begin position="37"/>
        <end position="58"/>
    </location>
</feature>
<feature type="transmembrane region" description="Helical" evidence="1">
    <location>
        <begin position="70"/>
        <end position="89"/>
    </location>
</feature>
<reference evidence="3" key="1">
    <citation type="submission" date="2016-10" db="EMBL/GenBank/DDBJ databases">
        <authorList>
            <person name="Varghese N."/>
            <person name="Submissions S."/>
        </authorList>
    </citation>
    <scope>NUCLEOTIDE SEQUENCE [LARGE SCALE GENOMIC DNA]</scope>
    <source>
        <strain evidence="3">IBRC-M 10043</strain>
    </source>
</reference>
<accession>A0A1H8UFE2</accession>
<protein>
    <submittedName>
        <fullName evidence="2">Uncharacterized protein</fullName>
    </submittedName>
</protein>
<keyword evidence="1" id="KW-0812">Transmembrane</keyword>